<keyword evidence="6" id="KW-0547">Nucleotide-binding</keyword>
<dbReference type="Proteomes" id="UP000009328">
    <property type="component" value="Unassembled WGS sequence"/>
</dbReference>
<proteinExistence type="inferred from homology"/>
<evidence type="ECO:0000259" key="11">
    <source>
        <dbReference type="Pfam" id="PF13476"/>
    </source>
</evidence>
<dbReference type="Gene3D" id="3.40.50.300">
    <property type="entry name" value="P-loop containing nucleotide triphosphate hydrolases"/>
    <property type="match status" value="2"/>
</dbReference>
<dbReference type="GO" id="GO:0005634">
    <property type="term" value="C:nucleus"/>
    <property type="evidence" value="ECO:0007669"/>
    <property type="project" value="UniProtKB-SubCell"/>
</dbReference>
<evidence type="ECO:0000256" key="1">
    <source>
        <dbReference type="ARBA" id="ARBA00004123"/>
    </source>
</evidence>
<dbReference type="GO" id="GO:0000724">
    <property type="term" value="P:double-strand break repair via homologous recombination"/>
    <property type="evidence" value="ECO:0007669"/>
    <property type="project" value="TreeGrafter"/>
</dbReference>
<organism evidence="12 13">
    <name type="scientific">Wickerhamomyces ciferrii (strain ATCC 14091 / BCRC 22168 / CBS 111 / JCM 3599 / NBRC 0793 / NRRL Y-1031 F-60-10)</name>
    <name type="common">Yeast</name>
    <name type="synonym">Pichia ciferrii</name>
    <dbReference type="NCBI Taxonomy" id="1206466"/>
    <lineage>
        <taxon>Eukaryota</taxon>
        <taxon>Fungi</taxon>
        <taxon>Dikarya</taxon>
        <taxon>Ascomycota</taxon>
        <taxon>Saccharomycotina</taxon>
        <taxon>Saccharomycetes</taxon>
        <taxon>Phaffomycetales</taxon>
        <taxon>Wickerhamomycetaceae</taxon>
        <taxon>Wickerhamomyces</taxon>
    </lineage>
</organism>
<feature type="coiled-coil region" evidence="10">
    <location>
        <begin position="396"/>
        <end position="430"/>
    </location>
</feature>
<feature type="coiled-coil region" evidence="10">
    <location>
        <begin position="796"/>
        <end position="823"/>
    </location>
</feature>
<evidence type="ECO:0000256" key="8">
    <source>
        <dbReference type="ARBA" id="ARBA00023054"/>
    </source>
</evidence>
<feature type="coiled-coil region" evidence="10">
    <location>
        <begin position="315"/>
        <end position="367"/>
    </location>
</feature>
<evidence type="ECO:0000256" key="3">
    <source>
        <dbReference type="ARBA" id="ARBA00010171"/>
    </source>
</evidence>
<dbReference type="AlphaFoldDB" id="K0KH94"/>
<dbReference type="eggNOG" id="KOG0979">
    <property type="taxonomic scope" value="Eukaryota"/>
</dbReference>
<dbReference type="STRING" id="1206466.K0KH94"/>
<feature type="domain" description="Rad50/SbcC-type AAA" evidence="11">
    <location>
        <begin position="39"/>
        <end position="279"/>
    </location>
</feature>
<comment type="similarity">
    <text evidence="3">Belongs to the SMC family. SMC5 subfamily.</text>
</comment>
<dbReference type="SUPFAM" id="SSF52540">
    <property type="entry name" value="P-loop containing nucleoside triphosphate hydrolases"/>
    <property type="match status" value="2"/>
</dbReference>
<dbReference type="InterPro" id="IPR027417">
    <property type="entry name" value="P-loop_NTPase"/>
</dbReference>
<dbReference type="GO" id="GO:0005524">
    <property type="term" value="F:ATP binding"/>
    <property type="evidence" value="ECO:0007669"/>
    <property type="project" value="UniProtKB-KW"/>
</dbReference>
<dbReference type="Pfam" id="PF13476">
    <property type="entry name" value="AAA_23"/>
    <property type="match status" value="1"/>
</dbReference>
<protein>
    <recommendedName>
        <fullName evidence="4">Structural maintenance of chromosomes protein 5</fullName>
    </recommendedName>
</protein>
<dbReference type="InParanoid" id="K0KH94"/>
<name>K0KH94_WICCF</name>
<dbReference type="GO" id="GO:0016887">
    <property type="term" value="F:ATP hydrolysis activity"/>
    <property type="evidence" value="ECO:0007669"/>
    <property type="project" value="InterPro"/>
</dbReference>
<dbReference type="PANTHER" id="PTHR45916:SF1">
    <property type="entry name" value="STRUCTURAL MAINTENANCE OF CHROMOSOMES PROTEIN 5"/>
    <property type="match status" value="1"/>
</dbReference>
<keyword evidence="8 10" id="KW-0175">Coiled coil</keyword>
<dbReference type="InterPro" id="IPR038729">
    <property type="entry name" value="Rad50/SbcC_AAA"/>
</dbReference>
<dbReference type="GO" id="GO:0030915">
    <property type="term" value="C:Smc5-Smc6 complex"/>
    <property type="evidence" value="ECO:0007669"/>
    <property type="project" value="TreeGrafter"/>
</dbReference>
<dbReference type="FunCoup" id="K0KH94">
    <property type="interactions" value="1035"/>
</dbReference>
<evidence type="ECO:0000256" key="2">
    <source>
        <dbReference type="ARBA" id="ARBA00004286"/>
    </source>
</evidence>
<evidence type="ECO:0000256" key="7">
    <source>
        <dbReference type="ARBA" id="ARBA00022840"/>
    </source>
</evidence>
<keyword evidence="5" id="KW-0158">Chromosome</keyword>
<evidence type="ECO:0000313" key="12">
    <source>
        <dbReference type="EMBL" id="CCH40538.1"/>
    </source>
</evidence>
<keyword evidence="13" id="KW-1185">Reference proteome</keyword>
<sequence>MSFKRAIVDLNSFGASASKKRKTLGAEDLDKFAPGSIIKVKVKNFVTYALTQFTLSPSLNMIIGPNGTGKSTFVCAVCIGLAGSPTLLGRQKALAGFIKNGEESATVEITLKNKAGLPEIVIKREFYQSNKSDWYVNNRPTSEQKVKALLKDMNIQLDNLCQFLPQERVADFAKLKPEELLEETERAIEVDLLDKHHELIKLDDERAVVAEELETKTGEFDKQTEERTRFEEEARKYEEFQRKKQEFDDHEKLLPYAQIQDMKVQLQAVKDERDKLKNDLAEIKELARPYEDAASSFDDSIRNYSNEVHDLTKDQKDVQHSIDQWKQKLSDLETKHQKLLDLIDHHRQRAEVKKRELNHSKQQYEKVVHDRNEIQLVDAETVREYQDKALKLFDQINEYGSRASDLESDLARTRREGQQLQDRIGQLNQQFKSKDKIHILDQRITNAFNRQAPTVKKAVQILRSQEYAKFRGQVFEPPCITISTTRNEYSAYLEEIVDQQTVFAITAASKAVYTDISKEIFEKHRLNVPFRYLSGRKPNPKISSEQLKRLGFDGYLRDFVIGPQEVIEMLSETSFIYDIPVSIRGITEQQIEYIKDYRTSDGNLMFRKFISGDSLFALSKSRYGSQQVTIKTSQINMQPRQFSSGGLTEERKQELTNQIKQVQMRFEDVNQRKENLKHNLSQVQEDIAPLEGERREYEKAVRSANAKQNEYDKLTQRAKTLKEKLNRLEVEASKDYSNEISINQKKVKLVAQERMRVLSELSISQIKFHEIAQDISLLKVKQFDDKNKKKSVAALTEGIRAEINEVEQQYDEAKRKYSLLKNDEKIKELASITKQYSEELKARLETLILAYSEQGIFTERGIEDKIESIESELKLLGTSSKSSVNTLERINEQLDRLNQEIPELQMRAKQITQIIRETQSEWEPRLHEVISKISAKFSTIFPAVGIAGEVRIAKAEKYSDWRLEIMVKFREEAELRVLDSHSQSGGERAVSTVMYMISMQELTTSPFRVVDEINQGMDSRNERVVHKHMVQVACQEHTSQYFLITPKLLTDLYYSQNMRVHCIMAGPWTPNPSVDQSYLELGATSAYV</sequence>
<dbReference type="EMBL" id="CAIF01000001">
    <property type="protein sequence ID" value="CCH40538.1"/>
    <property type="molecule type" value="Genomic_DNA"/>
</dbReference>
<keyword evidence="9" id="KW-0539">Nucleus</keyword>
<comment type="caution">
    <text evidence="12">The sequence shown here is derived from an EMBL/GenBank/DDBJ whole genome shotgun (WGS) entry which is preliminary data.</text>
</comment>
<dbReference type="PANTHER" id="PTHR45916">
    <property type="entry name" value="STRUCTURAL MAINTENANCE OF CHROMOSOMES PROTEIN 5"/>
    <property type="match status" value="1"/>
</dbReference>
<feature type="coiled-coil region" evidence="10">
    <location>
        <begin position="259"/>
        <end position="286"/>
    </location>
</feature>
<evidence type="ECO:0000256" key="9">
    <source>
        <dbReference type="ARBA" id="ARBA00023242"/>
    </source>
</evidence>
<evidence type="ECO:0000256" key="6">
    <source>
        <dbReference type="ARBA" id="ARBA00022741"/>
    </source>
</evidence>
<dbReference type="FunFam" id="3.40.50.300:FF:001301">
    <property type="entry name" value="Structural maintenance of chromosomes 5"/>
    <property type="match status" value="1"/>
</dbReference>
<reference evidence="12 13" key="1">
    <citation type="journal article" date="2012" name="Eukaryot. Cell">
        <title>Draft genome sequence of Wickerhamomyces ciferrii NRRL Y-1031 F-60-10.</title>
        <authorList>
            <person name="Schneider J."/>
            <person name="Andrea H."/>
            <person name="Blom J."/>
            <person name="Jaenicke S."/>
            <person name="Ruckert C."/>
            <person name="Schorsch C."/>
            <person name="Szczepanowski R."/>
            <person name="Farwick M."/>
            <person name="Goesmann A."/>
            <person name="Puhler A."/>
            <person name="Schaffer S."/>
            <person name="Tauch A."/>
            <person name="Kohler T."/>
            <person name="Brinkrolf K."/>
        </authorList>
    </citation>
    <scope>NUCLEOTIDE SEQUENCE [LARGE SCALE GENOMIC DNA]</scope>
    <source>
        <strain evidence="13">ATCC 14091 / BCRC 22168 / CBS 111 / JCM 3599 / NBRC 0793 / NRRL Y-1031 F-60-10</strain>
    </source>
</reference>
<evidence type="ECO:0000313" key="13">
    <source>
        <dbReference type="Proteomes" id="UP000009328"/>
    </source>
</evidence>
<evidence type="ECO:0000256" key="10">
    <source>
        <dbReference type="SAM" id="Coils"/>
    </source>
</evidence>
<gene>
    <name evidence="12" type="primary">SMC6</name>
    <name evidence="12" type="ORF">BN7_71</name>
</gene>
<evidence type="ECO:0000256" key="4">
    <source>
        <dbReference type="ARBA" id="ARBA00018687"/>
    </source>
</evidence>
<evidence type="ECO:0000256" key="5">
    <source>
        <dbReference type="ARBA" id="ARBA00022454"/>
    </source>
</evidence>
<dbReference type="HOGENOM" id="CLU_004969_2_0_1"/>
<dbReference type="GO" id="GO:0003697">
    <property type="term" value="F:single-stranded DNA binding"/>
    <property type="evidence" value="ECO:0007669"/>
    <property type="project" value="TreeGrafter"/>
</dbReference>
<keyword evidence="7" id="KW-0067">ATP-binding</keyword>
<accession>K0KH94</accession>
<comment type="subcellular location">
    <subcellularLocation>
        <location evidence="2">Chromosome</location>
    </subcellularLocation>
    <subcellularLocation>
        <location evidence="1">Nucleus</location>
    </subcellularLocation>
</comment>
<feature type="coiled-coil region" evidence="10">
    <location>
        <begin position="652"/>
        <end position="731"/>
    </location>
</feature>
<feature type="coiled-coil region" evidence="10">
    <location>
        <begin position="880"/>
        <end position="914"/>
    </location>
</feature>